<dbReference type="SMART" id="SM00303">
    <property type="entry name" value="GPS"/>
    <property type="match status" value="1"/>
</dbReference>
<reference evidence="10" key="1">
    <citation type="submission" date="2020-07" db="EMBL/GenBank/DDBJ databases">
        <title>Clarias magur genome sequencing, assembly and annotation.</title>
        <authorList>
            <person name="Kushwaha B."/>
            <person name="Kumar R."/>
            <person name="Das P."/>
            <person name="Joshi C.G."/>
            <person name="Kumar D."/>
            <person name="Nagpure N.S."/>
            <person name="Pandey M."/>
            <person name="Agarwal S."/>
            <person name="Srivastava S."/>
            <person name="Singh M."/>
            <person name="Sahoo L."/>
            <person name="Jayasankar P."/>
            <person name="Meher P.K."/>
            <person name="Koringa P.G."/>
            <person name="Iquebal M.A."/>
            <person name="Das S.P."/>
            <person name="Bit A."/>
            <person name="Patnaik S."/>
            <person name="Patel N."/>
            <person name="Shah T.M."/>
            <person name="Hinsu A."/>
            <person name="Jena J.K."/>
        </authorList>
    </citation>
    <scope>NUCLEOTIDE SEQUENCE</scope>
    <source>
        <strain evidence="10">CIFAMagur01</strain>
        <tissue evidence="10">Testis</tissue>
    </source>
</reference>
<evidence type="ECO:0000256" key="3">
    <source>
        <dbReference type="ARBA" id="ARBA00022989"/>
    </source>
</evidence>
<evidence type="ECO:0000259" key="9">
    <source>
        <dbReference type="PROSITE" id="PS50261"/>
    </source>
</evidence>
<evidence type="ECO:0000259" key="8">
    <source>
        <dbReference type="PROSITE" id="PS50221"/>
    </source>
</evidence>
<feature type="transmembrane region" description="Helical" evidence="6">
    <location>
        <begin position="563"/>
        <end position="588"/>
    </location>
</feature>
<dbReference type="InterPro" id="IPR000203">
    <property type="entry name" value="GPS"/>
</dbReference>
<dbReference type="InterPro" id="IPR046338">
    <property type="entry name" value="GAIN_dom_sf"/>
</dbReference>
<feature type="domain" description="GAIN-B" evidence="8">
    <location>
        <begin position="257"/>
        <end position="406"/>
    </location>
</feature>
<keyword evidence="5" id="KW-1015">Disulfide bond</keyword>
<feature type="transmembrane region" description="Helical" evidence="6">
    <location>
        <begin position="608"/>
        <end position="629"/>
    </location>
</feature>
<dbReference type="OrthoDB" id="1100386at2759"/>
<comment type="subcellular location">
    <subcellularLocation>
        <location evidence="1">Membrane</location>
        <topology evidence="1">Multi-pass membrane protein</topology>
    </subcellularLocation>
</comment>
<dbReference type="EMBL" id="QNUK01000202">
    <property type="protein sequence ID" value="KAF5898374.1"/>
    <property type="molecule type" value="Genomic_DNA"/>
</dbReference>
<dbReference type="GO" id="GO:0007189">
    <property type="term" value="P:adenylate cyclase-activating G protein-coupled receptor signaling pathway"/>
    <property type="evidence" value="ECO:0007669"/>
    <property type="project" value="TreeGrafter"/>
</dbReference>
<dbReference type="GO" id="GO:0005886">
    <property type="term" value="C:plasma membrane"/>
    <property type="evidence" value="ECO:0007669"/>
    <property type="project" value="TreeGrafter"/>
</dbReference>
<feature type="non-terminal residue" evidence="10">
    <location>
        <position position="660"/>
    </location>
</feature>
<dbReference type="InterPro" id="IPR057244">
    <property type="entry name" value="GAIN_B"/>
</dbReference>
<feature type="non-terminal residue" evidence="10">
    <location>
        <position position="1"/>
    </location>
</feature>
<dbReference type="Gene3D" id="2.60.220.50">
    <property type="match status" value="1"/>
</dbReference>
<dbReference type="Proteomes" id="UP000727407">
    <property type="component" value="Unassembled WGS sequence"/>
</dbReference>
<dbReference type="Gene3D" id="1.20.1070.10">
    <property type="entry name" value="Rhodopsin 7-helix transmembrane proteins"/>
    <property type="match status" value="1"/>
</dbReference>
<keyword evidence="2 6" id="KW-0812">Transmembrane</keyword>
<dbReference type="PANTHER" id="PTHR12011:SF469">
    <property type="entry name" value="ADHESION G PROTEIN-COUPLED RECEPTOR E1-RELATED"/>
    <property type="match status" value="1"/>
</dbReference>
<feature type="transmembrane region" description="Helical" evidence="6">
    <location>
        <begin position="416"/>
        <end position="438"/>
    </location>
</feature>
<gene>
    <name evidence="10" type="ORF">DAT39_011898</name>
</gene>
<dbReference type="InterPro" id="IPR000832">
    <property type="entry name" value="GPCR_2_secretin-like"/>
</dbReference>
<dbReference type="PRINTS" id="PR00249">
    <property type="entry name" value="GPCRSECRETIN"/>
</dbReference>
<feature type="transmembrane region" description="Helical" evidence="6">
    <location>
        <begin position="445"/>
        <end position="466"/>
    </location>
</feature>
<organism evidence="10 11">
    <name type="scientific">Clarias magur</name>
    <name type="common">Asian catfish</name>
    <name type="synonym">Macropteronotus magur</name>
    <dbReference type="NCBI Taxonomy" id="1594786"/>
    <lineage>
        <taxon>Eukaryota</taxon>
        <taxon>Metazoa</taxon>
        <taxon>Chordata</taxon>
        <taxon>Craniata</taxon>
        <taxon>Vertebrata</taxon>
        <taxon>Euteleostomi</taxon>
        <taxon>Actinopterygii</taxon>
        <taxon>Neopterygii</taxon>
        <taxon>Teleostei</taxon>
        <taxon>Ostariophysi</taxon>
        <taxon>Siluriformes</taxon>
        <taxon>Clariidae</taxon>
        <taxon>Clarias</taxon>
    </lineage>
</organism>
<protein>
    <submittedName>
        <fullName evidence="10">Adhesion G protein-coupled receptor E3-like</fullName>
    </submittedName>
</protein>
<evidence type="ECO:0000313" key="11">
    <source>
        <dbReference type="Proteomes" id="UP000727407"/>
    </source>
</evidence>
<keyword evidence="11" id="KW-1185">Reference proteome</keyword>
<keyword evidence="10" id="KW-0675">Receptor</keyword>
<sequence>FAMILLTVITNTGTSQYPPCYSYNNISDSWRNVGFCHKTVNKSDINLVDGWYRFIGVGGDQVVASCAQANMNGNVTIYNLFTCNSSINYTDYTTCSGGFTVYHLRPTEKTYATRHSHCTNSSCGTLAQCGIVYGSCVCEPGLDMPDNFESSNTYGCSVLNVSDSCQTTECASQFLSQIEILLNNTEGSLPQTIVESYLMSAMKVTTKIVERNSTNNSELISYGNQLLAITEKLLGAVVIPTFTQNNATISLSSMEAEIFTVGSNTTLSKIPPLQTSNSSLNIDLIGISKNNNGSASVVFVNYYNMDSILKPSFFNTTTSSVKTMMSNVVSVTLPKVTNTELNKPINLTFKYTNTFNPEGNFSCVYWNEFEWIENGCKISEKNSSYTICSCVHLSTFALIMQTDPDVAVSEDDFTKLLNTVAVSVGLVFLTLTVVTLAVCQRGPKITNAALLNLCISLFFAHLTFLLTEKFLQNVKEDQVCLVLAGVIHFLFLSAFVWMFIEAVLLYIFVKNLSRISSRQNQVLSWKCMIVIGYVIPLAMVGVTSGLCPDAYNSETCWLDQKYVWIFLGPVACIIGINLLLSCVIFMNLKWALSRLDKTVSQLKHTQTLVFKTMLQFVILGCPWVLGFFVEGSFMIKIVFLFLNSQQGTFIFIVHCVLNQE</sequence>
<feature type="transmembrane region" description="Helical" evidence="6">
    <location>
        <begin position="530"/>
        <end position="551"/>
    </location>
</feature>
<name>A0A8J4UFI3_CLAMG</name>
<proteinExistence type="predicted"/>
<evidence type="ECO:0000256" key="7">
    <source>
        <dbReference type="SAM" id="SignalP"/>
    </source>
</evidence>
<keyword evidence="7" id="KW-0732">Signal</keyword>
<accession>A0A8J4UFI3</accession>
<dbReference type="InterPro" id="IPR017981">
    <property type="entry name" value="GPCR_2-like_7TM"/>
</dbReference>
<keyword evidence="3 6" id="KW-1133">Transmembrane helix</keyword>
<evidence type="ECO:0000256" key="5">
    <source>
        <dbReference type="ARBA" id="ARBA00023157"/>
    </source>
</evidence>
<dbReference type="PROSITE" id="PS50221">
    <property type="entry name" value="GAIN_B"/>
    <property type="match status" value="1"/>
</dbReference>
<dbReference type="PROSITE" id="PS50261">
    <property type="entry name" value="G_PROTEIN_RECEP_F2_4"/>
    <property type="match status" value="1"/>
</dbReference>
<feature type="chain" id="PRO_5035190228" evidence="7">
    <location>
        <begin position="16"/>
        <end position="660"/>
    </location>
</feature>
<evidence type="ECO:0000256" key="6">
    <source>
        <dbReference type="SAM" id="Phobius"/>
    </source>
</evidence>
<dbReference type="GO" id="GO:0007166">
    <property type="term" value="P:cell surface receptor signaling pathway"/>
    <property type="evidence" value="ECO:0007669"/>
    <property type="project" value="InterPro"/>
</dbReference>
<keyword evidence="4 6" id="KW-0472">Membrane</keyword>
<dbReference type="Pfam" id="PF01825">
    <property type="entry name" value="GPS"/>
    <property type="match status" value="1"/>
</dbReference>
<evidence type="ECO:0000256" key="4">
    <source>
        <dbReference type="ARBA" id="ARBA00023136"/>
    </source>
</evidence>
<evidence type="ECO:0000313" key="10">
    <source>
        <dbReference type="EMBL" id="KAF5898374.1"/>
    </source>
</evidence>
<comment type="caution">
    <text evidence="10">The sequence shown here is derived from an EMBL/GenBank/DDBJ whole genome shotgun (WGS) entry which is preliminary data.</text>
</comment>
<feature type="transmembrane region" description="Helical" evidence="6">
    <location>
        <begin position="486"/>
        <end position="509"/>
    </location>
</feature>
<feature type="signal peptide" evidence="7">
    <location>
        <begin position="1"/>
        <end position="15"/>
    </location>
</feature>
<dbReference type="PANTHER" id="PTHR12011">
    <property type="entry name" value="ADHESION G-PROTEIN COUPLED RECEPTOR"/>
    <property type="match status" value="1"/>
</dbReference>
<evidence type="ECO:0000256" key="2">
    <source>
        <dbReference type="ARBA" id="ARBA00022692"/>
    </source>
</evidence>
<dbReference type="GO" id="GO:0004930">
    <property type="term" value="F:G protein-coupled receptor activity"/>
    <property type="evidence" value="ECO:0007669"/>
    <property type="project" value="InterPro"/>
</dbReference>
<dbReference type="AlphaFoldDB" id="A0A8J4UFI3"/>
<dbReference type="Pfam" id="PF00002">
    <property type="entry name" value="7tm_2"/>
    <property type="match status" value="1"/>
</dbReference>
<feature type="domain" description="G-protein coupled receptors family 2 profile 2" evidence="9">
    <location>
        <begin position="414"/>
        <end position="658"/>
    </location>
</feature>
<evidence type="ECO:0000256" key="1">
    <source>
        <dbReference type="ARBA" id="ARBA00004141"/>
    </source>
</evidence>